<keyword evidence="2" id="KW-0201">Cytochrome c-type biogenesis</keyword>
<sequence length="275" mass="31350">MNLIWSITLCAALALLSLLWLHHVRYHRQQHRDESQLRQSTNLALFQLRLDELELAQRHGEMDASEMQRQRQELEVALLQDVSGQTQTLRFGAAAKGWPFLLSATILVGAMSLYSQYGEPVQWQFAQVVDSQNMEAQREIQQLVEVLRREPENVMAWYSLGQATLNNGQYAHAITSLDKLMEIVGPHPELLGHRATAMYYLSDQQMTADVMSVAQRALSLDNADPTTRLFLATQNYLAGNYQTAVEHWQVLLDTPRKGVDLEAIRNAKHRALARM</sequence>
<evidence type="ECO:0000256" key="2">
    <source>
        <dbReference type="ARBA" id="ARBA00022748"/>
    </source>
</evidence>
<accession>A0ABP9FH67</accession>
<evidence type="ECO:0000313" key="3">
    <source>
        <dbReference type="EMBL" id="GAA4900074.1"/>
    </source>
</evidence>
<comment type="subcellular location">
    <subcellularLocation>
        <location evidence="1">Cell envelope</location>
    </subcellularLocation>
</comment>
<evidence type="ECO:0000256" key="1">
    <source>
        <dbReference type="ARBA" id="ARBA00004196"/>
    </source>
</evidence>
<dbReference type="RefSeq" id="WP_345337008.1">
    <property type="nucleotide sequence ID" value="NZ_BAABJZ010000102.1"/>
</dbReference>
<comment type="caution">
    <text evidence="3">The sequence shown here is derived from an EMBL/GenBank/DDBJ whole genome shotgun (WGS) entry which is preliminary data.</text>
</comment>
<protein>
    <recommendedName>
        <fullName evidence="5">C-type cytochrome biogenesis protein CcmI</fullName>
    </recommendedName>
</protein>
<keyword evidence="4" id="KW-1185">Reference proteome</keyword>
<dbReference type="EMBL" id="BAABJZ010000102">
    <property type="protein sequence ID" value="GAA4900074.1"/>
    <property type="molecule type" value="Genomic_DNA"/>
</dbReference>
<dbReference type="InterPro" id="IPR017560">
    <property type="entry name" value="Cyt_c_biogenesis_CcmI"/>
</dbReference>
<organism evidence="3 4">
    <name type="scientific">Ferrimonas pelagia</name>
    <dbReference type="NCBI Taxonomy" id="1177826"/>
    <lineage>
        <taxon>Bacteria</taxon>
        <taxon>Pseudomonadati</taxon>
        <taxon>Pseudomonadota</taxon>
        <taxon>Gammaproteobacteria</taxon>
        <taxon>Alteromonadales</taxon>
        <taxon>Ferrimonadaceae</taxon>
        <taxon>Ferrimonas</taxon>
    </lineage>
</organism>
<dbReference type="InterPro" id="IPR011990">
    <property type="entry name" value="TPR-like_helical_dom_sf"/>
</dbReference>
<dbReference type="SUPFAM" id="SSF48452">
    <property type="entry name" value="TPR-like"/>
    <property type="match status" value="1"/>
</dbReference>
<dbReference type="PANTHER" id="PTHR47870:SF4">
    <property type="entry name" value="CYTOCHROME C-TYPE BIOGENESIS PROTEIN CYCH"/>
    <property type="match status" value="1"/>
</dbReference>
<proteinExistence type="predicted"/>
<reference evidence="4" key="1">
    <citation type="journal article" date="2019" name="Int. J. Syst. Evol. Microbiol.">
        <title>The Global Catalogue of Microorganisms (GCM) 10K type strain sequencing project: providing services to taxonomists for standard genome sequencing and annotation.</title>
        <authorList>
            <consortium name="The Broad Institute Genomics Platform"/>
            <consortium name="The Broad Institute Genome Sequencing Center for Infectious Disease"/>
            <person name="Wu L."/>
            <person name="Ma J."/>
        </authorList>
    </citation>
    <scope>NUCLEOTIDE SEQUENCE [LARGE SCALE GENOMIC DNA]</scope>
    <source>
        <strain evidence="4">JCM 18401</strain>
    </source>
</reference>
<dbReference type="PANTHER" id="PTHR47870">
    <property type="entry name" value="CYTOCHROME C-TYPE BIOGENESIS PROTEIN CCMH"/>
    <property type="match status" value="1"/>
</dbReference>
<gene>
    <name evidence="3" type="ORF">GCM10023333_37370</name>
</gene>
<evidence type="ECO:0008006" key="5">
    <source>
        <dbReference type="Google" id="ProtNLM"/>
    </source>
</evidence>
<dbReference type="NCBIfam" id="TIGR03142">
    <property type="entry name" value="cytochro_ccmI"/>
    <property type="match status" value="1"/>
</dbReference>
<dbReference type="Gene3D" id="1.25.40.10">
    <property type="entry name" value="Tetratricopeptide repeat domain"/>
    <property type="match status" value="1"/>
</dbReference>
<dbReference type="Proteomes" id="UP001499988">
    <property type="component" value="Unassembled WGS sequence"/>
</dbReference>
<dbReference type="InterPro" id="IPR051263">
    <property type="entry name" value="C-type_cytochrome_biogenesis"/>
</dbReference>
<name>A0ABP9FH67_9GAMM</name>
<evidence type="ECO:0000313" key="4">
    <source>
        <dbReference type="Proteomes" id="UP001499988"/>
    </source>
</evidence>